<keyword evidence="3" id="KW-0808">Transferase</keyword>
<feature type="transmembrane region" description="Helical" evidence="1">
    <location>
        <begin position="207"/>
        <end position="225"/>
    </location>
</feature>
<organism evidence="3 4">
    <name type="scientific">Limosilactobacillus panis DSM 6035</name>
    <dbReference type="NCBI Taxonomy" id="1423782"/>
    <lineage>
        <taxon>Bacteria</taxon>
        <taxon>Bacillati</taxon>
        <taxon>Bacillota</taxon>
        <taxon>Bacilli</taxon>
        <taxon>Lactobacillales</taxon>
        <taxon>Lactobacillaceae</taxon>
        <taxon>Limosilactobacillus</taxon>
    </lineage>
</organism>
<feature type="domain" description="Acyltransferase 3" evidence="2">
    <location>
        <begin position="8"/>
        <end position="315"/>
    </location>
</feature>
<reference evidence="3 4" key="1">
    <citation type="journal article" date="2015" name="Genome Announc.">
        <title>Expanding the biotechnology potential of lactobacilli through comparative genomics of 213 strains and associated genera.</title>
        <authorList>
            <person name="Sun Z."/>
            <person name="Harris H.M."/>
            <person name="McCann A."/>
            <person name="Guo C."/>
            <person name="Argimon S."/>
            <person name="Zhang W."/>
            <person name="Yang X."/>
            <person name="Jeffery I.B."/>
            <person name="Cooney J.C."/>
            <person name="Kagawa T.F."/>
            <person name="Liu W."/>
            <person name="Song Y."/>
            <person name="Salvetti E."/>
            <person name="Wrobel A."/>
            <person name="Rasinkangas P."/>
            <person name="Parkhill J."/>
            <person name="Rea M.C."/>
            <person name="O'Sullivan O."/>
            <person name="Ritari J."/>
            <person name="Douillard F.P."/>
            <person name="Paul Ross R."/>
            <person name="Yang R."/>
            <person name="Briner A.E."/>
            <person name="Felis G.E."/>
            <person name="de Vos W.M."/>
            <person name="Barrangou R."/>
            <person name="Klaenhammer T.R."/>
            <person name="Caufield P.W."/>
            <person name="Cui Y."/>
            <person name="Zhang H."/>
            <person name="O'Toole P.W."/>
        </authorList>
    </citation>
    <scope>NUCLEOTIDE SEQUENCE [LARGE SCALE GENOMIC DNA]</scope>
    <source>
        <strain evidence="3 4">DSM 6035</strain>
    </source>
</reference>
<dbReference type="InterPro" id="IPR002656">
    <property type="entry name" value="Acyl_transf_3_dom"/>
</dbReference>
<sequence length="325" mass="37456">MEKRVRLEWVDIAKGIAIILMVIGHEVQSQHIHAFIFSFHMPLFFILSGFTSRHVDTWERFWVKAKKTFTHIWLLAVLMVVLLGIENLVFVKGFNFAGFCQSIIKGISWGSNIPAIGLMSVGVMWFLFVFFWAKLIFDALQIILPDIYIGIVLFIASGISMLCCQNFAHYLPQAFDIVPIAAFFMWTGAVARRAINNNSIMRKKNALYSAMIAFWIICFVLNVYIELSIRHYPLTFISIVEALGGTLAISLLSKWITPYKFSNLLQLIGKHTLAVMCIHHLDLYWISWGNYIHWWPLASVLRLIVDFAILAIVIFVQWMVKRPLH</sequence>
<dbReference type="AlphaFoldDB" id="A0A0R1X6B9"/>
<feature type="transmembrane region" description="Helical" evidence="1">
    <location>
        <begin position="113"/>
        <end position="135"/>
    </location>
</feature>
<dbReference type="PANTHER" id="PTHR37312:SF1">
    <property type="entry name" value="MEMBRANE-BOUND ACYLTRANSFERASE YKRP-RELATED"/>
    <property type="match status" value="1"/>
</dbReference>
<accession>A0A0R1X6B9</accession>
<keyword evidence="1" id="KW-1133">Transmembrane helix</keyword>
<name>A0A0R1X6B9_9LACO</name>
<dbReference type="EMBL" id="AZGM01000111">
    <property type="protein sequence ID" value="KRM25783.1"/>
    <property type="molecule type" value="Genomic_DNA"/>
</dbReference>
<feature type="transmembrane region" description="Helical" evidence="1">
    <location>
        <begin position="147"/>
        <end position="168"/>
    </location>
</feature>
<gene>
    <name evidence="3" type="ORF">FD32_GL000668</name>
</gene>
<dbReference type="Proteomes" id="UP000051412">
    <property type="component" value="Unassembled WGS sequence"/>
</dbReference>
<keyword evidence="1" id="KW-0472">Membrane</keyword>
<dbReference type="GO" id="GO:0016747">
    <property type="term" value="F:acyltransferase activity, transferring groups other than amino-acyl groups"/>
    <property type="evidence" value="ECO:0007669"/>
    <property type="project" value="InterPro"/>
</dbReference>
<proteinExistence type="predicted"/>
<feature type="transmembrane region" description="Helical" evidence="1">
    <location>
        <begin position="31"/>
        <end position="51"/>
    </location>
</feature>
<dbReference type="PANTHER" id="PTHR37312">
    <property type="entry name" value="MEMBRANE-BOUND ACYLTRANSFERASE YKRP-RELATED"/>
    <property type="match status" value="1"/>
</dbReference>
<evidence type="ECO:0000313" key="3">
    <source>
        <dbReference type="EMBL" id="KRM25783.1"/>
    </source>
</evidence>
<keyword evidence="3" id="KW-0012">Acyltransferase</keyword>
<evidence type="ECO:0000313" key="4">
    <source>
        <dbReference type="Proteomes" id="UP000051412"/>
    </source>
</evidence>
<evidence type="ECO:0000259" key="2">
    <source>
        <dbReference type="Pfam" id="PF01757"/>
    </source>
</evidence>
<dbReference type="RefSeq" id="WP_056962148.1">
    <property type="nucleotide sequence ID" value="NZ_AZGM01000111.1"/>
</dbReference>
<dbReference type="STRING" id="1423782.FD32_GL000668"/>
<dbReference type="PATRIC" id="fig|1423782.4.peg.690"/>
<dbReference type="InterPro" id="IPR052734">
    <property type="entry name" value="Nod_factor_acetyltransferase"/>
</dbReference>
<feature type="transmembrane region" description="Helical" evidence="1">
    <location>
        <begin position="292"/>
        <end position="316"/>
    </location>
</feature>
<dbReference type="Pfam" id="PF01757">
    <property type="entry name" value="Acyl_transf_3"/>
    <property type="match status" value="1"/>
</dbReference>
<keyword evidence="1" id="KW-0812">Transmembrane</keyword>
<dbReference type="OrthoDB" id="6623990at2"/>
<comment type="caution">
    <text evidence="3">The sequence shown here is derived from an EMBL/GenBank/DDBJ whole genome shotgun (WGS) entry which is preliminary data.</text>
</comment>
<evidence type="ECO:0000256" key="1">
    <source>
        <dbReference type="SAM" id="Phobius"/>
    </source>
</evidence>
<feature type="transmembrane region" description="Helical" evidence="1">
    <location>
        <begin position="7"/>
        <end position="25"/>
    </location>
</feature>
<feature type="transmembrane region" description="Helical" evidence="1">
    <location>
        <begin position="72"/>
        <end position="93"/>
    </location>
</feature>
<protein>
    <submittedName>
        <fullName evidence="3">Acyltransferase</fullName>
    </submittedName>
</protein>
<feature type="transmembrane region" description="Helical" evidence="1">
    <location>
        <begin position="231"/>
        <end position="252"/>
    </location>
</feature>
<feature type="transmembrane region" description="Helical" evidence="1">
    <location>
        <begin position="174"/>
        <end position="195"/>
    </location>
</feature>
<keyword evidence="4" id="KW-1185">Reference proteome</keyword>